<dbReference type="PANTHER" id="PTHR45672:SF11">
    <property type="entry name" value="PROTEIN DISULFIDE-ISOMERASE C17H9.14C"/>
    <property type="match status" value="1"/>
</dbReference>
<name>A0A834X697_9FABA</name>
<protein>
    <recommendedName>
        <fullName evidence="3">Thioredoxin domain-containing protein</fullName>
    </recommendedName>
</protein>
<dbReference type="OrthoDB" id="1429825at2759"/>
<dbReference type="InterPro" id="IPR017937">
    <property type="entry name" value="Thioredoxin_CS"/>
</dbReference>
<dbReference type="PROSITE" id="PS00194">
    <property type="entry name" value="THIOREDOXIN_1"/>
    <property type="match status" value="1"/>
</dbReference>
<comment type="similarity">
    <text evidence="1">Belongs to the protein disulfide isomerase family.</text>
</comment>
<evidence type="ECO:0000259" key="3">
    <source>
        <dbReference type="PROSITE" id="PS51352"/>
    </source>
</evidence>
<dbReference type="GO" id="GO:0003756">
    <property type="term" value="F:protein disulfide isomerase activity"/>
    <property type="evidence" value="ECO:0007669"/>
    <property type="project" value="TreeGrafter"/>
</dbReference>
<accession>A0A834X697</accession>
<feature type="coiled-coil region" evidence="2">
    <location>
        <begin position="162"/>
        <end position="196"/>
    </location>
</feature>
<dbReference type="InterPro" id="IPR036249">
    <property type="entry name" value="Thioredoxin-like_sf"/>
</dbReference>
<dbReference type="AlphaFoldDB" id="A0A834X697"/>
<feature type="domain" description="Thioredoxin" evidence="3">
    <location>
        <begin position="29"/>
        <end position="159"/>
    </location>
</feature>
<evidence type="ECO:0000256" key="2">
    <source>
        <dbReference type="SAM" id="Coils"/>
    </source>
</evidence>
<dbReference type="Proteomes" id="UP000634136">
    <property type="component" value="Unassembled WGS sequence"/>
</dbReference>
<dbReference type="InterPro" id="IPR051063">
    <property type="entry name" value="PDI"/>
</dbReference>
<dbReference type="Gene3D" id="3.40.30.10">
    <property type="entry name" value="Glutaredoxin"/>
    <property type="match status" value="1"/>
</dbReference>
<comment type="caution">
    <text evidence="4">The sequence shown here is derived from an EMBL/GenBank/DDBJ whole genome shotgun (WGS) entry which is preliminary data.</text>
</comment>
<evidence type="ECO:0000256" key="1">
    <source>
        <dbReference type="ARBA" id="ARBA00006347"/>
    </source>
</evidence>
<evidence type="ECO:0000313" key="4">
    <source>
        <dbReference type="EMBL" id="KAF7839016.1"/>
    </source>
</evidence>
<gene>
    <name evidence="4" type="ORF">G2W53_007498</name>
</gene>
<dbReference type="PROSITE" id="PS51352">
    <property type="entry name" value="THIOREDOXIN_2"/>
    <property type="match status" value="1"/>
</dbReference>
<evidence type="ECO:0000313" key="5">
    <source>
        <dbReference type="Proteomes" id="UP000634136"/>
    </source>
</evidence>
<dbReference type="InterPro" id="IPR013766">
    <property type="entry name" value="Thioredoxin_domain"/>
</dbReference>
<dbReference type="GO" id="GO:0005783">
    <property type="term" value="C:endoplasmic reticulum"/>
    <property type="evidence" value="ECO:0007669"/>
    <property type="project" value="TreeGrafter"/>
</dbReference>
<proteinExistence type="inferred from homology"/>
<reference evidence="4" key="1">
    <citation type="submission" date="2020-09" db="EMBL/GenBank/DDBJ databases">
        <title>Genome-Enabled Discovery of Anthraquinone Biosynthesis in Senna tora.</title>
        <authorList>
            <person name="Kang S.-H."/>
            <person name="Pandey R.P."/>
            <person name="Lee C.-M."/>
            <person name="Sim J.-S."/>
            <person name="Jeong J.-T."/>
            <person name="Choi B.-S."/>
            <person name="Jung M."/>
            <person name="Ginzburg D."/>
            <person name="Zhao K."/>
            <person name="Won S.Y."/>
            <person name="Oh T.-J."/>
            <person name="Yu Y."/>
            <person name="Kim N.-H."/>
            <person name="Lee O.R."/>
            <person name="Lee T.-H."/>
            <person name="Bashyal P."/>
            <person name="Kim T.-S."/>
            <person name="Lee W.-H."/>
            <person name="Kawkins C."/>
            <person name="Kim C.-K."/>
            <person name="Kim J.S."/>
            <person name="Ahn B.O."/>
            <person name="Rhee S.Y."/>
            <person name="Sohng J.K."/>
        </authorList>
    </citation>
    <scope>NUCLEOTIDE SEQUENCE</scope>
    <source>
        <tissue evidence="4">Leaf</tissue>
    </source>
</reference>
<keyword evidence="2" id="KW-0175">Coiled coil</keyword>
<organism evidence="4 5">
    <name type="scientific">Senna tora</name>
    <dbReference type="NCBI Taxonomy" id="362788"/>
    <lineage>
        <taxon>Eukaryota</taxon>
        <taxon>Viridiplantae</taxon>
        <taxon>Streptophyta</taxon>
        <taxon>Embryophyta</taxon>
        <taxon>Tracheophyta</taxon>
        <taxon>Spermatophyta</taxon>
        <taxon>Magnoliopsida</taxon>
        <taxon>eudicotyledons</taxon>
        <taxon>Gunneridae</taxon>
        <taxon>Pentapetalae</taxon>
        <taxon>rosids</taxon>
        <taxon>fabids</taxon>
        <taxon>Fabales</taxon>
        <taxon>Fabaceae</taxon>
        <taxon>Caesalpinioideae</taxon>
        <taxon>Cassia clade</taxon>
        <taxon>Senna</taxon>
    </lineage>
</organism>
<dbReference type="GO" id="GO:0006457">
    <property type="term" value="P:protein folding"/>
    <property type="evidence" value="ECO:0007669"/>
    <property type="project" value="TreeGrafter"/>
</dbReference>
<dbReference type="EMBL" id="JAAIUW010000003">
    <property type="protein sequence ID" value="KAF7839016.1"/>
    <property type="molecule type" value="Genomic_DNA"/>
</dbReference>
<dbReference type="SUPFAM" id="SSF52833">
    <property type="entry name" value="Thioredoxin-like"/>
    <property type="match status" value="1"/>
</dbReference>
<keyword evidence="5" id="KW-1185">Reference proteome</keyword>
<sequence>MAFAGLLVSIVQGLCWASRFHRSRPLLGSFVYSPSPPSASSSTRSWFDFFIFFMFFFVFSYRGALVEFYAPWCGHCKKLAPEYEKLGTSFKKAKSVLIGKEEQRATIQPEDVPQDLFRGKPWGKDPIDGKTWIYLINDDSSQASEFHHLLQEEIDKRLAAANATLKKTVDEQKEVNASLKQTVDEQKEVIAGYKDKFEEYDRLFGQLFSKFKETKPFGCMVCNFVRILVFCGYVLNE</sequence>
<dbReference type="Pfam" id="PF00085">
    <property type="entry name" value="Thioredoxin"/>
    <property type="match status" value="1"/>
</dbReference>
<dbReference type="PANTHER" id="PTHR45672">
    <property type="entry name" value="PROTEIN DISULFIDE-ISOMERASE C17H9.14C-RELATED"/>
    <property type="match status" value="1"/>
</dbReference>